<evidence type="ECO:0000313" key="2">
    <source>
        <dbReference type="Proteomes" id="UP000020681"/>
    </source>
</evidence>
<evidence type="ECO:0000313" key="1">
    <source>
        <dbReference type="EMBL" id="EUA92197.1"/>
    </source>
</evidence>
<reference evidence="1 2" key="1">
    <citation type="submission" date="2014-01" db="EMBL/GenBank/DDBJ databases">
        <authorList>
            <person name="Dobos K."/>
            <person name="Lenaerts A."/>
            <person name="Ordway D."/>
            <person name="DeGroote M.A."/>
            <person name="Parker T."/>
            <person name="Sizemore C."/>
            <person name="Tallon L.J."/>
            <person name="Sadzewicz L.K."/>
            <person name="Sengamalay N."/>
            <person name="Fraser C.M."/>
            <person name="Hine E."/>
            <person name="Shefchek K.A."/>
            <person name="Das S.P."/>
            <person name="Tettelin H."/>
        </authorList>
    </citation>
    <scope>NUCLEOTIDE SEQUENCE [LARGE SCALE GENOMIC DNA]</scope>
    <source>
        <strain evidence="1 2">Harvey</strain>
    </source>
</reference>
<dbReference type="EMBL" id="JAOL01000080">
    <property type="protein sequence ID" value="EUA92197.1"/>
    <property type="molecule type" value="Genomic_DNA"/>
</dbReference>
<organism evidence="1 2">
    <name type="scientific">Mycobacterium ulcerans str. Harvey</name>
    <dbReference type="NCBI Taxonomy" id="1299332"/>
    <lineage>
        <taxon>Bacteria</taxon>
        <taxon>Bacillati</taxon>
        <taxon>Actinomycetota</taxon>
        <taxon>Actinomycetes</taxon>
        <taxon>Mycobacteriales</taxon>
        <taxon>Mycobacteriaceae</taxon>
        <taxon>Mycobacterium</taxon>
        <taxon>Mycobacterium ulcerans group</taxon>
    </lineage>
</organism>
<protein>
    <submittedName>
        <fullName evidence="1">Fatty-acid-CoA ligase domain protein</fullName>
    </submittedName>
</protein>
<comment type="caution">
    <text evidence="1">The sequence shown here is derived from an EMBL/GenBank/DDBJ whole genome shotgun (WGS) entry which is preliminary data.</text>
</comment>
<accession>A0ABP3ALZ9</accession>
<dbReference type="SUPFAM" id="SSF56801">
    <property type="entry name" value="Acetyl-CoA synthetase-like"/>
    <property type="match status" value="1"/>
</dbReference>
<proteinExistence type="predicted"/>
<gene>
    <name evidence="1" type="primary">fadD29_1</name>
    <name evidence="1" type="ORF">I551_1346</name>
</gene>
<sequence length="66" mass="6852">MSRPTAKDRTAAEAVMCAIQANPATDAVRFFARGEGPGTVISYEGLHARAAHLAAVLQARGRKASG</sequence>
<dbReference type="Proteomes" id="UP000020681">
    <property type="component" value="Unassembled WGS sequence"/>
</dbReference>
<keyword evidence="1" id="KW-0436">Ligase</keyword>
<keyword evidence="2" id="KW-1185">Reference proteome</keyword>
<name>A0ABP3ALZ9_MYCUL</name>
<dbReference type="GO" id="GO:0016874">
    <property type="term" value="F:ligase activity"/>
    <property type="evidence" value="ECO:0007669"/>
    <property type="project" value="UniProtKB-KW"/>
</dbReference>